<dbReference type="Proteomes" id="UP001565474">
    <property type="component" value="Unassembled WGS sequence"/>
</dbReference>
<evidence type="ECO:0000256" key="1">
    <source>
        <dbReference type="SAM" id="SignalP"/>
    </source>
</evidence>
<reference evidence="2 3" key="1">
    <citation type="submission" date="2024-07" db="EMBL/GenBank/DDBJ databases">
        <title>Genomic Encyclopedia of Type Strains, Phase V (KMG-V): Genome sequencing to study the core and pangenomes of soil and plant-associated prokaryotes.</title>
        <authorList>
            <person name="Whitman W."/>
        </authorList>
    </citation>
    <scope>NUCLEOTIDE SEQUENCE [LARGE SCALE GENOMIC DNA]</scope>
    <source>
        <strain evidence="2 3">USDA 222</strain>
    </source>
</reference>
<comment type="caution">
    <text evidence="2">The sequence shown here is derived from an EMBL/GenBank/DDBJ whole genome shotgun (WGS) entry which is preliminary data.</text>
</comment>
<organism evidence="2 3">
    <name type="scientific">Bradyrhizobium yuanmingense</name>
    <dbReference type="NCBI Taxonomy" id="108015"/>
    <lineage>
        <taxon>Bacteria</taxon>
        <taxon>Pseudomonadati</taxon>
        <taxon>Pseudomonadota</taxon>
        <taxon>Alphaproteobacteria</taxon>
        <taxon>Hyphomicrobiales</taxon>
        <taxon>Nitrobacteraceae</taxon>
        <taxon>Bradyrhizobium</taxon>
    </lineage>
</organism>
<gene>
    <name evidence="2" type="ORF">ABH992_007373</name>
</gene>
<dbReference type="EMBL" id="JBGBZN010000002">
    <property type="protein sequence ID" value="MEY9474974.1"/>
    <property type="molecule type" value="Genomic_DNA"/>
</dbReference>
<proteinExistence type="predicted"/>
<accession>A0ABV4GSQ4</accession>
<feature type="signal peptide" evidence="1">
    <location>
        <begin position="1"/>
        <end position="31"/>
    </location>
</feature>
<name>A0ABV4GSQ4_9BRAD</name>
<keyword evidence="1" id="KW-0732">Signal</keyword>
<sequence>MTHDETSGFLLKLSAIGLTMALLALPAPANARSPSAAQARQWCFANDGGGSDDRRFAGCSGLLKANPDDVHALANHGEMFRRRGEP</sequence>
<keyword evidence="3" id="KW-1185">Reference proteome</keyword>
<evidence type="ECO:0000313" key="3">
    <source>
        <dbReference type="Proteomes" id="UP001565474"/>
    </source>
</evidence>
<dbReference type="RefSeq" id="WP_050991828.1">
    <property type="nucleotide sequence ID" value="NZ_JBGBYD010000002.1"/>
</dbReference>
<feature type="chain" id="PRO_5045651011" evidence="1">
    <location>
        <begin position="32"/>
        <end position="86"/>
    </location>
</feature>
<evidence type="ECO:0000313" key="2">
    <source>
        <dbReference type="EMBL" id="MEY9474974.1"/>
    </source>
</evidence>
<protein>
    <submittedName>
        <fullName evidence="2">Uncharacterized protein</fullName>
    </submittedName>
</protein>